<organism evidence="3 4">
    <name type="scientific">Cyclospora cayetanensis</name>
    <dbReference type="NCBI Taxonomy" id="88456"/>
    <lineage>
        <taxon>Eukaryota</taxon>
        <taxon>Sar</taxon>
        <taxon>Alveolata</taxon>
        <taxon>Apicomplexa</taxon>
        <taxon>Conoidasida</taxon>
        <taxon>Coccidia</taxon>
        <taxon>Eucoccidiorida</taxon>
        <taxon>Eimeriorina</taxon>
        <taxon>Eimeriidae</taxon>
        <taxon>Cyclospora</taxon>
    </lineage>
</organism>
<keyword evidence="2" id="KW-0808">Transferase</keyword>
<protein>
    <submittedName>
        <fullName evidence="3">Uncharacterized protein</fullName>
    </submittedName>
</protein>
<name>A0A1D3D9R0_9EIME</name>
<reference evidence="3 4" key="1">
    <citation type="journal article" date="2016" name="BMC Genomics">
        <title>Comparative genomics reveals Cyclospora cayetanensis possesses coccidia-like metabolism and invasion components but unique surface antigens.</title>
        <authorList>
            <person name="Liu S."/>
            <person name="Wang L."/>
            <person name="Zheng H."/>
            <person name="Xu Z."/>
            <person name="Roellig D.M."/>
            <person name="Li N."/>
            <person name="Frace M.A."/>
            <person name="Tang K."/>
            <person name="Arrowood M.J."/>
            <person name="Moss D.M."/>
            <person name="Zhang L."/>
            <person name="Feng Y."/>
            <person name="Xiao L."/>
        </authorList>
    </citation>
    <scope>NUCLEOTIDE SEQUENCE [LARGE SCALE GENOMIC DNA]</scope>
    <source>
        <strain evidence="3 4">CHN_HEN01</strain>
    </source>
</reference>
<keyword evidence="4" id="KW-1185">Reference proteome</keyword>
<keyword evidence="1" id="KW-0489">Methyltransferase</keyword>
<dbReference type="Gene3D" id="3.40.50.150">
    <property type="entry name" value="Vaccinia Virus protein VP39"/>
    <property type="match status" value="1"/>
</dbReference>
<accession>A0A1D3D9R0</accession>
<sequence length="142" mass="14721">MTLSGAAAATAAAATAASQSAQTGGSQAFCAALPPLPLPEHGLGRLRVTGGRLARRRLLMPRTEGTRPMMAKVREAVFSMMQSLGVFARPGVRVLDLFSGSGALAIESISRGAEYAVLVDSSLDCCEASPPLLPWLGDCLYT</sequence>
<dbReference type="InterPro" id="IPR029063">
    <property type="entry name" value="SAM-dependent_MTases_sf"/>
</dbReference>
<dbReference type="GO" id="GO:0031167">
    <property type="term" value="P:rRNA methylation"/>
    <property type="evidence" value="ECO:0007669"/>
    <property type="project" value="InterPro"/>
</dbReference>
<dbReference type="InParanoid" id="A0A1D3D9R0"/>
<evidence type="ECO:0000313" key="3">
    <source>
        <dbReference type="EMBL" id="OEH80194.1"/>
    </source>
</evidence>
<dbReference type="EMBL" id="JROU02000170">
    <property type="protein sequence ID" value="OEH80194.1"/>
    <property type="molecule type" value="Genomic_DNA"/>
</dbReference>
<dbReference type="VEuPathDB" id="ToxoDB:cyc_07611"/>
<dbReference type="PANTHER" id="PTHR43542">
    <property type="entry name" value="METHYLTRANSFERASE"/>
    <property type="match status" value="1"/>
</dbReference>
<comment type="caution">
    <text evidence="3">The sequence shown here is derived from an EMBL/GenBank/DDBJ whole genome shotgun (WGS) entry which is preliminary data.</text>
</comment>
<dbReference type="SUPFAM" id="SSF53335">
    <property type="entry name" value="S-adenosyl-L-methionine-dependent methyltransferases"/>
    <property type="match status" value="1"/>
</dbReference>
<evidence type="ECO:0000256" key="2">
    <source>
        <dbReference type="ARBA" id="ARBA00022679"/>
    </source>
</evidence>
<dbReference type="InterPro" id="IPR004398">
    <property type="entry name" value="RNA_MeTrfase_RsmD"/>
</dbReference>
<gene>
    <name evidence="3" type="ORF">cyc_07611</name>
</gene>
<evidence type="ECO:0000256" key="1">
    <source>
        <dbReference type="ARBA" id="ARBA00022603"/>
    </source>
</evidence>
<dbReference type="Pfam" id="PF03602">
    <property type="entry name" value="Cons_hypoth95"/>
    <property type="match status" value="1"/>
</dbReference>
<dbReference type="AlphaFoldDB" id="A0A1D3D9R0"/>
<dbReference type="Proteomes" id="UP000095192">
    <property type="component" value="Unassembled WGS sequence"/>
</dbReference>
<dbReference type="GO" id="GO:0008168">
    <property type="term" value="F:methyltransferase activity"/>
    <property type="evidence" value="ECO:0007669"/>
    <property type="project" value="UniProtKB-KW"/>
</dbReference>
<evidence type="ECO:0000313" key="4">
    <source>
        <dbReference type="Proteomes" id="UP000095192"/>
    </source>
</evidence>
<proteinExistence type="predicted"/>
<dbReference type="PANTHER" id="PTHR43542:SF1">
    <property type="entry name" value="METHYLTRANSFERASE"/>
    <property type="match status" value="1"/>
</dbReference>